<evidence type="ECO:0000313" key="1">
    <source>
        <dbReference type="EMBL" id="AKU95844.1"/>
    </source>
</evidence>
<dbReference type="KEGG" id="llu:AKJ09_02508"/>
<dbReference type="InterPro" id="IPR025533">
    <property type="entry name" value="DUF4419"/>
</dbReference>
<dbReference type="Pfam" id="PF14388">
    <property type="entry name" value="DUF4419"/>
    <property type="match status" value="1"/>
</dbReference>
<protein>
    <recommendedName>
        <fullName evidence="3">DUF4419 domain-containing protein</fullName>
    </recommendedName>
</protein>
<evidence type="ECO:0008006" key="3">
    <source>
        <dbReference type="Google" id="ProtNLM"/>
    </source>
</evidence>
<name>A0A0K1PRU4_9BACT</name>
<dbReference type="AlphaFoldDB" id="A0A0K1PRU4"/>
<dbReference type="PANTHER" id="PTHR31252:SF11">
    <property type="entry name" value="DUF4419 DOMAIN-CONTAINING PROTEIN"/>
    <property type="match status" value="1"/>
</dbReference>
<dbReference type="PANTHER" id="PTHR31252">
    <property type="entry name" value="DUF4419 DOMAIN-CONTAINING PROTEIN"/>
    <property type="match status" value="1"/>
</dbReference>
<evidence type="ECO:0000313" key="2">
    <source>
        <dbReference type="Proteomes" id="UP000064967"/>
    </source>
</evidence>
<gene>
    <name evidence="1" type="ORF">AKJ09_02508</name>
</gene>
<reference evidence="1 2" key="1">
    <citation type="submission" date="2015-08" db="EMBL/GenBank/DDBJ databases">
        <authorList>
            <person name="Babu N.S."/>
            <person name="Beckwith C.J."/>
            <person name="Beseler K.G."/>
            <person name="Brison A."/>
            <person name="Carone J.V."/>
            <person name="Caskin T.P."/>
            <person name="Diamond M."/>
            <person name="Durham M.E."/>
            <person name="Foxe J.M."/>
            <person name="Go M."/>
            <person name="Henderson B.A."/>
            <person name="Jones I.B."/>
            <person name="McGettigan J.A."/>
            <person name="Micheletti S.J."/>
            <person name="Nasrallah M.E."/>
            <person name="Ortiz D."/>
            <person name="Piller C.R."/>
            <person name="Privatt S.R."/>
            <person name="Schneider S.L."/>
            <person name="Sharp S."/>
            <person name="Smith T.C."/>
            <person name="Stanton J.D."/>
            <person name="Ullery H.E."/>
            <person name="Wilson R.J."/>
            <person name="Serrano M.G."/>
            <person name="Buck G."/>
            <person name="Lee V."/>
            <person name="Wang Y."/>
            <person name="Carvalho R."/>
            <person name="Voegtly L."/>
            <person name="Shi R."/>
            <person name="Duckworth R."/>
            <person name="Johnson A."/>
            <person name="Loviza R."/>
            <person name="Walstead R."/>
            <person name="Shah Z."/>
            <person name="Kiflezghi M."/>
            <person name="Wade K."/>
            <person name="Ball S.L."/>
            <person name="Bradley K.W."/>
            <person name="Asai D.J."/>
            <person name="Bowman C.A."/>
            <person name="Russell D.A."/>
            <person name="Pope W.H."/>
            <person name="Jacobs-Sera D."/>
            <person name="Hendrix R.W."/>
            <person name="Hatfull G.F."/>
        </authorList>
    </citation>
    <scope>NUCLEOTIDE SEQUENCE [LARGE SCALE GENOMIC DNA]</scope>
    <source>
        <strain evidence="1 2">DSM 27648</strain>
    </source>
</reference>
<accession>A0A0K1PRU4</accession>
<proteinExistence type="predicted"/>
<dbReference type="PATRIC" id="fig|1391654.3.peg.2548"/>
<organism evidence="1 2">
    <name type="scientific">Labilithrix luteola</name>
    <dbReference type="NCBI Taxonomy" id="1391654"/>
    <lineage>
        <taxon>Bacteria</taxon>
        <taxon>Pseudomonadati</taxon>
        <taxon>Myxococcota</taxon>
        <taxon>Polyangia</taxon>
        <taxon>Polyangiales</taxon>
        <taxon>Labilitrichaceae</taxon>
        <taxon>Labilithrix</taxon>
    </lineage>
</organism>
<sequence>MLSPDAIWLTIAQGVAQHVRLNAEALRPRLVRHTGREAIKVDWLGELPTTHDAWRDIIDAFREKVAEHTGPGLARLLVCDFSTSTDVDRIASEIVLMDAVSPYFDFFVACVCGIPEVTLTGTPEDWRKIRERIDVIEELELRQWARSLKPIADEFVRASEGRPDVAMWRRIYKPRKAYGWKRITGWVARLFPYVKSAGTVSVPNPLLALRLSQPDDTGSPNEWYNGPGIALEDAPCGPSSMLVRVEDLIGGRTEELEASGGLMGIEQDEHGALRPVSAYVIRRPEASILDVADRIVREHRYTVDERDPLRSLVAGTAEQIALAERIGTATLAFSGERTWRLRGRRDRELVDVKLSDGTTELIQRWLDLPNGLFLAHALTRKGSAYVLGDERFLVRPPPLEGTDPVTGLSYAHPPIEVWPKRLETTQWAQDVPVVGSSLAAILLHALEHDGELPPRAPSTLDDHAVIPIVPQREPPARDPRSA</sequence>
<keyword evidence="2" id="KW-1185">Reference proteome</keyword>
<dbReference type="STRING" id="1391654.AKJ09_02508"/>
<dbReference type="EMBL" id="CP012333">
    <property type="protein sequence ID" value="AKU95844.1"/>
    <property type="molecule type" value="Genomic_DNA"/>
</dbReference>
<dbReference type="Proteomes" id="UP000064967">
    <property type="component" value="Chromosome"/>
</dbReference>